<keyword evidence="2" id="KW-1185">Reference proteome</keyword>
<dbReference type="EMBL" id="LKET01000008">
    <property type="protein sequence ID" value="KPU46306.1"/>
    <property type="molecule type" value="Genomic_DNA"/>
</dbReference>
<evidence type="ECO:0000313" key="2">
    <source>
        <dbReference type="Proteomes" id="UP000050326"/>
    </source>
</evidence>
<dbReference type="OrthoDB" id="3171075at2"/>
<comment type="caution">
    <text evidence="1">The sequence shown here is derived from an EMBL/GenBank/DDBJ whole genome shotgun (WGS) entry which is preliminary data.</text>
</comment>
<dbReference type="RefSeq" id="WP_054873257.1">
    <property type="nucleotide sequence ID" value="NZ_LKET01000008.1"/>
</dbReference>
<protein>
    <submittedName>
        <fullName evidence="1">37-kD nucleoid-associated bacterial protein</fullName>
    </submittedName>
</protein>
<dbReference type="AlphaFoldDB" id="A0A0P8YGV8"/>
<sequence>MTTEVNVYIKKIIVHILDSSTGVPVLSDLEHPMDDDIDKFLVKHISKVLNDDSLKTAYFKSDECKFKILSQSLAANRADFVPITQDAASTLFNIMESNVDIPPADLVCCLLDMDGTDYLGILKFNYRPSYIHYVKGDTQTKVNSIVKQKTSLAGENQKVDECALINLEDFSVKIIEKKYEINGEKEFYFSDIYLGCRGEISEKQKAKLFKKVTDNFNKKFCPDDIEKSADIRRAINEYIDENEEINVERIAESAFKRAPDLKKAYMEHAEKAGLTSANIAVDPEYGEKIFKRHKIKTDTGIEINLPVDQYTDRAKIEFINNPDGTISIIIKNIKKITDL</sequence>
<name>A0A0P8YGV8_9CLOT</name>
<reference evidence="1 2" key="1">
    <citation type="submission" date="2015-09" db="EMBL/GenBank/DDBJ databases">
        <title>Genome sequence of Oxobacter pfennigii DSM 3222.</title>
        <authorList>
            <person name="Poehlein A."/>
            <person name="Bengelsdorf F.R."/>
            <person name="Schiel-Bengelsdorf B."/>
            <person name="Duerre P."/>
            <person name="Daniel R."/>
        </authorList>
    </citation>
    <scope>NUCLEOTIDE SEQUENCE [LARGE SCALE GENOMIC DNA]</scope>
    <source>
        <strain evidence="1 2">DSM 3222</strain>
    </source>
</reference>
<dbReference type="PATRIC" id="fig|36849.3.peg.106"/>
<dbReference type="GO" id="GO:0009295">
    <property type="term" value="C:nucleoid"/>
    <property type="evidence" value="ECO:0007669"/>
    <property type="project" value="InterPro"/>
</dbReference>
<organism evidence="1 2">
    <name type="scientific">Oxobacter pfennigii</name>
    <dbReference type="NCBI Taxonomy" id="36849"/>
    <lineage>
        <taxon>Bacteria</taxon>
        <taxon>Bacillati</taxon>
        <taxon>Bacillota</taxon>
        <taxon>Clostridia</taxon>
        <taxon>Eubacteriales</taxon>
        <taxon>Clostridiaceae</taxon>
        <taxon>Oxobacter</taxon>
    </lineage>
</organism>
<dbReference type="InterPro" id="IPR007358">
    <property type="entry name" value="Nucleoid_associated_NdpA"/>
</dbReference>
<accession>A0A0P8YGV8</accession>
<evidence type="ECO:0000313" key="1">
    <source>
        <dbReference type="EMBL" id="KPU46306.1"/>
    </source>
</evidence>
<proteinExistence type="predicted"/>
<dbReference type="Proteomes" id="UP000050326">
    <property type="component" value="Unassembled WGS sequence"/>
</dbReference>
<gene>
    <name evidence="1" type="ORF">OXPF_00930</name>
</gene>
<dbReference type="Pfam" id="PF04245">
    <property type="entry name" value="NA37"/>
    <property type="match status" value="1"/>
</dbReference>